<dbReference type="SUPFAM" id="SSF55729">
    <property type="entry name" value="Acyl-CoA N-acyltransferases (Nat)"/>
    <property type="match status" value="1"/>
</dbReference>
<comment type="caution">
    <text evidence="2">The sequence shown here is derived from an EMBL/GenBank/DDBJ whole genome shotgun (WGS) entry which is preliminary data.</text>
</comment>
<dbReference type="Proteomes" id="UP000177208">
    <property type="component" value="Unassembled WGS sequence"/>
</dbReference>
<dbReference type="Pfam" id="PF00583">
    <property type="entry name" value="Acetyltransf_1"/>
    <property type="match status" value="1"/>
</dbReference>
<dbReference type="GO" id="GO:0016747">
    <property type="term" value="F:acyltransferase activity, transferring groups other than amino-acyl groups"/>
    <property type="evidence" value="ECO:0007669"/>
    <property type="project" value="InterPro"/>
</dbReference>
<evidence type="ECO:0000313" key="3">
    <source>
        <dbReference type="Proteomes" id="UP000177208"/>
    </source>
</evidence>
<evidence type="ECO:0000259" key="1">
    <source>
        <dbReference type="PROSITE" id="PS51186"/>
    </source>
</evidence>
<dbReference type="CDD" id="cd04301">
    <property type="entry name" value="NAT_SF"/>
    <property type="match status" value="1"/>
</dbReference>
<accession>A0A1F7GBX2</accession>
<dbReference type="InterPro" id="IPR016181">
    <property type="entry name" value="Acyl_CoA_acyltransferase"/>
</dbReference>
<dbReference type="PANTHER" id="PTHR43617">
    <property type="entry name" value="L-AMINO ACID N-ACETYLTRANSFERASE"/>
    <property type="match status" value="1"/>
</dbReference>
<dbReference type="InterPro" id="IPR050276">
    <property type="entry name" value="MshD_Acetyltransferase"/>
</dbReference>
<dbReference type="Gene3D" id="3.40.630.30">
    <property type="match status" value="1"/>
</dbReference>
<organism evidence="2 3">
    <name type="scientific">Candidatus Roizmanbacteria bacterium RIFCSPHIGHO2_01_FULL_39_12c</name>
    <dbReference type="NCBI Taxonomy" id="1802031"/>
    <lineage>
        <taxon>Bacteria</taxon>
        <taxon>Candidatus Roizmaniibacteriota</taxon>
    </lineage>
</organism>
<dbReference type="PROSITE" id="PS51186">
    <property type="entry name" value="GNAT"/>
    <property type="match status" value="1"/>
</dbReference>
<gene>
    <name evidence="2" type="ORF">A2774_05285</name>
</gene>
<dbReference type="EMBL" id="MFZG01000024">
    <property type="protein sequence ID" value="OGK16327.1"/>
    <property type="molecule type" value="Genomic_DNA"/>
</dbReference>
<proteinExistence type="predicted"/>
<name>A0A1F7GBX2_9BACT</name>
<dbReference type="PANTHER" id="PTHR43617:SF22">
    <property type="entry name" value="L-AMINO ACID N-ACETYLTRANSFERASE AAAT"/>
    <property type="match status" value="1"/>
</dbReference>
<dbReference type="InterPro" id="IPR000182">
    <property type="entry name" value="GNAT_dom"/>
</dbReference>
<sequence>MNSKGIIYSGLTKKGKKILIRYPKITDTESILNYFNTLSKEKTYIRFQGERLTLKEEEKYMRDILKKIKENRVVKLLAFISDKLVGVADIKMQEKIETHVGIFGITVAKEFRGEGIGKLLLKLAIEEAKKKIKDLEIVTLGCFANNQAACTMYKNFGFIEYGNLPEGVKHKREYVDHLYFYKKIR</sequence>
<evidence type="ECO:0000313" key="2">
    <source>
        <dbReference type="EMBL" id="OGK16327.1"/>
    </source>
</evidence>
<feature type="domain" description="N-acetyltransferase" evidence="1">
    <location>
        <begin position="18"/>
        <end position="185"/>
    </location>
</feature>
<dbReference type="AlphaFoldDB" id="A0A1F7GBX2"/>
<protein>
    <recommendedName>
        <fullName evidence="1">N-acetyltransferase domain-containing protein</fullName>
    </recommendedName>
</protein>
<reference evidence="2 3" key="1">
    <citation type="journal article" date="2016" name="Nat. Commun.">
        <title>Thousands of microbial genomes shed light on interconnected biogeochemical processes in an aquifer system.</title>
        <authorList>
            <person name="Anantharaman K."/>
            <person name="Brown C.T."/>
            <person name="Hug L.A."/>
            <person name="Sharon I."/>
            <person name="Castelle C.J."/>
            <person name="Probst A.J."/>
            <person name="Thomas B.C."/>
            <person name="Singh A."/>
            <person name="Wilkins M.J."/>
            <person name="Karaoz U."/>
            <person name="Brodie E.L."/>
            <person name="Williams K.H."/>
            <person name="Hubbard S.S."/>
            <person name="Banfield J.F."/>
        </authorList>
    </citation>
    <scope>NUCLEOTIDE SEQUENCE [LARGE SCALE GENOMIC DNA]</scope>
</reference>